<organism evidence="1">
    <name type="scientific">marine sediment metagenome</name>
    <dbReference type="NCBI Taxonomy" id="412755"/>
    <lineage>
        <taxon>unclassified sequences</taxon>
        <taxon>metagenomes</taxon>
        <taxon>ecological metagenomes</taxon>
    </lineage>
</organism>
<dbReference type="InterPro" id="IPR040085">
    <property type="entry name" value="MJ0674-like"/>
</dbReference>
<protein>
    <recommendedName>
        <fullName evidence="2">Radical SAM core domain-containing protein</fullName>
    </recommendedName>
</protein>
<name>X1R3I5_9ZZZZ</name>
<dbReference type="PANTHER" id="PTHR43075">
    <property type="entry name" value="FORMATE LYASE ACTIVATING ENZYME, PUTATIVE (AFU_ORTHOLOGUE AFUA_2G15630)-RELATED"/>
    <property type="match status" value="1"/>
</dbReference>
<sequence>MAEKYSSGASSYPEIAKTAILEMHRQVGVAKPADDELMYRGLMIRHLVMPNRVSGTKDVIEWIAGNLPKDTYINIMSQYTPTYKAFMYPKISRRITREEYAETIRWAKEAGLTRVEIQGYHLLKSIPFLVDISQLP</sequence>
<proteinExistence type="predicted"/>
<dbReference type="AlphaFoldDB" id="X1R3I5"/>
<evidence type="ECO:0008006" key="2">
    <source>
        <dbReference type="Google" id="ProtNLM"/>
    </source>
</evidence>
<accession>X1R3I5</accession>
<comment type="caution">
    <text evidence="1">The sequence shown here is derived from an EMBL/GenBank/DDBJ whole genome shotgun (WGS) entry which is preliminary data.</text>
</comment>
<dbReference type="PANTHER" id="PTHR43075:SF1">
    <property type="entry name" value="FORMATE LYASE ACTIVATING ENZYME, PUTATIVE (AFU_ORTHOLOGUE AFUA_2G15630)-RELATED"/>
    <property type="match status" value="1"/>
</dbReference>
<evidence type="ECO:0000313" key="1">
    <source>
        <dbReference type="EMBL" id="GAI61631.1"/>
    </source>
</evidence>
<dbReference type="EMBL" id="BARW01004298">
    <property type="protein sequence ID" value="GAI61631.1"/>
    <property type="molecule type" value="Genomic_DNA"/>
</dbReference>
<reference evidence="1" key="1">
    <citation type="journal article" date="2014" name="Front. Microbiol.">
        <title>High frequency of phylogenetically diverse reductive dehalogenase-homologous genes in deep subseafloor sedimentary metagenomes.</title>
        <authorList>
            <person name="Kawai M."/>
            <person name="Futagami T."/>
            <person name="Toyoda A."/>
            <person name="Takaki Y."/>
            <person name="Nishi S."/>
            <person name="Hori S."/>
            <person name="Arai W."/>
            <person name="Tsubouchi T."/>
            <person name="Morono Y."/>
            <person name="Uchiyama I."/>
            <person name="Ito T."/>
            <person name="Fujiyama A."/>
            <person name="Inagaki F."/>
            <person name="Takami H."/>
        </authorList>
    </citation>
    <scope>NUCLEOTIDE SEQUENCE</scope>
    <source>
        <strain evidence="1">Expedition CK06-06</strain>
    </source>
</reference>
<gene>
    <name evidence="1" type="ORF">S12H4_10181</name>
</gene>